<proteinExistence type="predicted"/>
<protein>
    <submittedName>
        <fullName evidence="2">(apollo) hypothetical protein</fullName>
    </submittedName>
</protein>
<gene>
    <name evidence="2" type="ORF">PAPOLLO_LOCUS19578</name>
</gene>
<evidence type="ECO:0000313" key="3">
    <source>
        <dbReference type="Proteomes" id="UP000691718"/>
    </source>
</evidence>
<sequence>MKSARIILLQICLAVNIHITSQCPYTGQDVKAAYKSGEMQDQTMPITMDTIKKKLKDAMIFDWEDPTLNEREKKELSKLFDAVEIMTASRSRQPSNVQSMFASLRLVERAVKKQLKEGQISESLASKFKWEKLSSRQKREKPMYQLDKRTNMRVFNLEP</sequence>
<dbReference type="OrthoDB" id="7373505at2759"/>
<name>A0A8S3XLY2_PARAO</name>
<organism evidence="2 3">
    <name type="scientific">Parnassius apollo</name>
    <name type="common">Apollo butterfly</name>
    <name type="synonym">Papilio apollo</name>
    <dbReference type="NCBI Taxonomy" id="110799"/>
    <lineage>
        <taxon>Eukaryota</taxon>
        <taxon>Metazoa</taxon>
        <taxon>Ecdysozoa</taxon>
        <taxon>Arthropoda</taxon>
        <taxon>Hexapoda</taxon>
        <taxon>Insecta</taxon>
        <taxon>Pterygota</taxon>
        <taxon>Neoptera</taxon>
        <taxon>Endopterygota</taxon>
        <taxon>Lepidoptera</taxon>
        <taxon>Glossata</taxon>
        <taxon>Ditrysia</taxon>
        <taxon>Papilionoidea</taxon>
        <taxon>Papilionidae</taxon>
        <taxon>Parnassiinae</taxon>
        <taxon>Parnassini</taxon>
        <taxon>Parnassius</taxon>
        <taxon>Parnassius</taxon>
    </lineage>
</organism>
<feature type="signal peptide" evidence="1">
    <location>
        <begin position="1"/>
        <end position="22"/>
    </location>
</feature>
<dbReference type="EMBL" id="CAJQZP010001217">
    <property type="protein sequence ID" value="CAG5030915.1"/>
    <property type="molecule type" value="Genomic_DNA"/>
</dbReference>
<dbReference type="AlphaFoldDB" id="A0A8S3XLY2"/>
<dbReference type="Proteomes" id="UP000691718">
    <property type="component" value="Unassembled WGS sequence"/>
</dbReference>
<evidence type="ECO:0000256" key="1">
    <source>
        <dbReference type="SAM" id="SignalP"/>
    </source>
</evidence>
<keyword evidence="3" id="KW-1185">Reference proteome</keyword>
<feature type="chain" id="PRO_5035725572" evidence="1">
    <location>
        <begin position="23"/>
        <end position="159"/>
    </location>
</feature>
<evidence type="ECO:0000313" key="2">
    <source>
        <dbReference type="EMBL" id="CAG5030915.1"/>
    </source>
</evidence>
<accession>A0A8S3XLY2</accession>
<reference evidence="2" key="1">
    <citation type="submission" date="2021-04" db="EMBL/GenBank/DDBJ databases">
        <authorList>
            <person name="Tunstrom K."/>
        </authorList>
    </citation>
    <scope>NUCLEOTIDE SEQUENCE</scope>
</reference>
<comment type="caution">
    <text evidence="2">The sequence shown here is derived from an EMBL/GenBank/DDBJ whole genome shotgun (WGS) entry which is preliminary data.</text>
</comment>
<keyword evidence="1" id="KW-0732">Signal</keyword>